<dbReference type="EMBL" id="JAGSXJ010000003">
    <property type="protein sequence ID" value="KAH6693624.1"/>
    <property type="molecule type" value="Genomic_DNA"/>
</dbReference>
<dbReference type="GO" id="GO:0008195">
    <property type="term" value="F:phosphatidate phosphatase activity"/>
    <property type="evidence" value="ECO:0007669"/>
    <property type="project" value="InterPro"/>
</dbReference>
<feature type="compositionally biased region" description="Basic and acidic residues" evidence="1">
    <location>
        <begin position="1039"/>
        <end position="1062"/>
    </location>
</feature>
<proteinExistence type="predicted"/>
<evidence type="ECO:0000256" key="1">
    <source>
        <dbReference type="SAM" id="MobiDB-lite"/>
    </source>
</evidence>
<evidence type="ECO:0000313" key="3">
    <source>
        <dbReference type="EMBL" id="KAH6693624.1"/>
    </source>
</evidence>
<feature type="region of interest" description="Disordered" evidence="1">
    <location>
        <begin position="1035"/>
        <end position="1062"/>
    </location>
</feature>
<gene>
    <name evidence="3" type="ORF">F5X68DRAFT_267146</name>
</gene>
<name>A0A9P9AGG1_9PEZI</name>
<dbReference type="PANTHER" id="PTHR28208">
    <property type="entry name" value="PHOSPHATIDATE PHOSPHATASE APP1"/>
    <property type="match status" value="1"/>
</dbReference>
<accession>A0A9P9AGG1</accession>
<feature type="region of interest" description="Disordered" evidence="1">
    <location>
        <begin position="17"/>
        <end position="130"/>
    </location>
</feature>
<dbReference type="Proteomes" id="UP000770015">
    <property type="component" value="Unassembled WGS sequence"/>
</dbReference>
<dbReference type="SUPFAM" id="SSF56784">
    <property type="entry name" value="HAD-like"/>
    <property type="match status" value="1"/>
</dbReference>
<evidence type="ECO:0000313" key="4">
    <source>
        <dbReference type="Proteomes" id="UP000770015"/>
    </source>
</evidence>
<reference evidence="3" key="1">
    <citation type="journal article" date="2021" name="Nat. Commun.">
        <title>Genetic determinants of endophytism in the Arabidopsis root mycobiome.</title>
        <authorList>
            <person name="Mesny F."/>
            <person name="Miyauchi S."/>
            <person name="Thiergart T."/>
            <person name="Pickel B."/>
            <person name="Atanasova L."/>
            <person name="Karlsson M."/>
            <person name="Huettel B."/>
            <person name="Barry K.W."/>
            <person name="Haridas S."/>
            <person name="Chen C."/>
            <person name="Bauer D."/>
            <person name="Andreopoulos W."/>
            <person name="Pangilinan J."/>
            <person name="LaButti K."/>
            <person name="Riley R."/>
            <person name="Lipzen A."/>
            <person name="Clum A."/>
            <person name="Drula E."/>
            <person name="Henrissat B."/>
            <person name="Kohler A."/>
            <person name="Grigoriev I.V."/>
            <person name="Martin F.M."/>
            <person name="Hacquard S."/>
        </authorList>
    </citation>
    <scope>NUCLEOTIDE SEQUENCE</scope>
    <source>
        <strain evidence="3">MPI-SDFR-AT-0117</strain>
    </source>
</reference>
<feature type="compositionally biased region" description="Basic and acidic residues" evidence="1">
    <location>
        <begin position="771"/>
        <end position="780"/>
    </location>
</feature>
<feature type="region of interest" description="Disordered" evidence="1">
    <location>
        <begin position="210"/>
        <end position="229"/>
    </location>
</feature>
<dbReference type="Pfam" id="PF09949">
    <property type="entry name" value="APP1_cat"/>
    <property type="match status" value="1"/>
</dbReference>
<evidence type="ECO:0000259" key="2">
    <source>
        <dbReference type="Pfam" id="PF09949"/>
    </source>
</evidence>
<feature type="region of interest" description="Disordered" evidence="1">
    <location>
        <begin position="758"/>
        <end position="802"/>
    </location>
</feature>
<keyword evidence="4" id="KW-1185">Reference proteome</keyword>
<comment type="caution">
    <text evidence="3">The sequence shown here is derived from an EMBL/GenBank/DDBJ whole genome shotgun (WGS) entry which is preliminary data.</text>
</comment>
<feature type="region of interest" description="Disordered" evidence="1">
    <location>
        <begin position="441"/>
        <end position="507"/>
    </location>
</feature>
<sequence>MVEEKEERELAQVEMQVKKGENLIRHEDEIKARPRRTWFESEKDKKAAKEAGKAELNDADGAARKKKPAGKMSNKGRKKLDSKAERAEAPAWKKGKAERAGKGAVLDLKKPKGKKKPMGPVGKGKAHPHPHNRLSLIRYLFPQSLRERYRERILLFRLNTLPRLKHRVQSRIYRYILGRQRKRSESRRLVDIVRRQGRRLLHGRDVRPRAVPRAPTTTNTLGLGRPQRNNTMPTMPGFGGGAGAGYGGTGNRYGYGASDPSTVQPEAGTGGSRRRKLAAMANNMYKAGASAVNEIREGYAHIPRAGENEDGHARTTIPGSFPDVAITVQGDDQMVLFPSYAKRHVKQDWSQMPDTASDASTPGSIKDEDYWRREWEKDQDERAIVDVDVRGWLYSPHKGPMTRRNRMLIGLARQLSGIPAPKADGPRPGAADSGFLSMHEANEERREQEQVARKAAEIESKGQEEKRVAYHGGYSERDDQDGTRTSPRPPSIASVPGSPRMTAKDYTSASELTDAELAIANANLMARIAPFMTTPLVQLPITIFFYNDEKSASRTVQTDDAGHFVIRAALEFVPTHVRVLANSDLSTTQEVKITEPRGVSLISDIDDTIKRSNIPAGAKEIFRNTFIRELQDLTIDGVREWYSKLHNMGVSIHYCSNSPWQLFPVLATYFMIAGLPPGSLHLKQYSGMLQGIFEPVAERKRGTLNRLLQDFPERRFLCVGDSGEADLEVYTELAVNHPGRILAVFIRDVTTPEETGFFSSSFDTSSAQGSKFRDTSDAVHNRPTLPPRGAAKSVGPMMGDLIDLSDEPAARAQDDNMSMLSQLSMDPPRRASSTTDLPGRKAPPPPKKPTALRSTPSDEARPSINSRGVTAPPLPRKPIQSVNSASDLLRNARMPAGPPSRASTDSLTSIKAAPPPPAPRRSGTPSSSGGASRRASTANDDIDYDPLPGASQRHPSFGGGVGTGPAPPLLRKAVPNALSSAAQAAPQTAADKKIELWKRRLQRAHEVLDAQGVRLYTWRRGDDVVNEALGIVKQATHGARGERKAKDDGGRWERELKREQGR</sequence>
<dbReference type="GO" id="GO:0030479">
    <property type="term" value="C:actin cortical patch"/>
    <property type="evidence" value="ECO:0007669"/>
    <property type="project" value="TreeGrafter"/>
</dbReference>
<protein>
    <recommendedName>
        <fullName evidence="2">Phosphatidate phosphatase APP1 catalytic domain-containing protein</fullName>
    </recommendedName>
</protein>
<feature type="compositionally biased region" description="Basic and acidic residues" evidence="1">
    <location>
        <begin position="441"/>
        <end position="482"/>
    </location>
</feature>
<dbReference type="OrthoDB" id="2117591at2759"/>
<dbReference type="InterPro" id="IPR019236">
    <property type="entry name" value="APP1_cat"/>
</dbReference>
<feature type="compositionally biased region" description="Low complexity" evidence="1">
    <location>
        <begin position="920"/>
        <end position="938"/>
    </location>
</feature>
<dbReference type="PANTHER" id="PTHR28208:SF3">
    <property type="entry name" value="PHOSPHATIDATE PHOSPHATASE APP1"/>
    <property type="match status" value="1"/>
</dbReference>
<dbReference type="InterPro" id="IPR036412">
    <property type="entry name" value="HAD-like_sf"/>
</dbReference>
<feature type="compositionally biased region" description="Basic and acidic residues" evidence="1">
    <location>
        <begin position="79"/>
        <end position="88"/>
    </location>
</feature>
<dbReference type="AlphaFoldDB" id="A0A9P9AGG1"/>
<feature type="compositionally biased region" description="Basic and acidic residues" evidence="1">
    <location>
        <begin position="17"/>
        <end position="56"/>
    </location>
</feature>
<organism evidence="3 4">
    <name type="scientific">Plectosphaerella plurivora</name>
    <dbReference type="NCBI Taxonomy" id="936078"/>
    <lineage>
        <taxon>Eukaryota</taxon>
        <taxon>Fungi</taxon>
        <taxon>Dikarya</taxon>
        <taxon>Ascomycota</taxon>
        <taxon>Pezizomycotina</taxon>
        <taxon>Sordariomycetes</taxon>
        <taxon>Hypocreomycetidae</taxon>
        <taxon>Glomerellales</taxon>
        <taxon>Plectosphaerellaceae</taxon>
        <taxon>Plectosphaerella</taxon>
    </lineage>
</organism>
<feature type="region of interest" description="Disordered" evidence="1">
    <location>
        <begin position="820"/>
        <end position="972"/>
    </location>
</feature>
<dbReference type="InterPro" id="IPR052935">
    <property type="entry name" value="Mg2+_PAP"/>
</dbReference>
<feature type="compositionally biased region" description="Basic residues" evidence="1">
    <location>
        <begin position="64"/>
        <end position="78"/>
    </location>
</feature>
<feature type="domain" description="Phosphatidate phosphatase APP1 catalytic" evidence="2">
    <location>
        <begin position="599"/>
        <end position="748"/>
    </location>
</feature>